<feature type="domain" description="Dipeptidylpeptidase IV N-terminal" evidence="1">
    <location>
        <begin position="1"/>
        <end position="291"/>
    </location>
</feature>
<protein>
    <recommendedName>
        <fullName evidence="1">Dipeptidylpeptidase IV N-terminal domain-containing protein</fullName>
    </recommendedName>
</protein>
<sequence>PDGKKVAYVRNDNNIYVYDLIRNREKKITTNGSKIILNGHFGWVYEEEFGSFDAYRWSPESQYIAYWEENQSQVPTFTMFDELSLYPTTQEIRYPKAGETNPTMSIFVANVKNGNRKKMNIGNTKDTYYPWMEWRDDAELIVMRMNRLQNHWEFLSVATKNGKSVSGLKESDLNGWVELHRNYHFLKNGNILWISERSGWNHIFIHRSDGELVKQVTDGDWEVKRIIKVDEDDEIVYFIANKESTFENRFYSIKFNGSALRLLTSESGSHSIQILPEGDGFIDSYSSILTPAKHILKNMNGEVIQVIEETDKSQFELYDWSYPEIIHFQSKDGSTTLDGIVTYPPDYVKGRRYPMIVYGYGMPGTQIVSNRWGGSWNQFLAQQG</sequence>
<dbReference type="GO" id="GO:0008239">
    <property type="term" value="F:dipeptidyl-peptidase activity"/>
    <property type="evidence" value="ECO:0007669"/>
    <property type="project" value="TreeGrafter"/>
</dbReference>
<dbReference type="EMBL" id="UINC01093471">
    <property type="protein sequence ID" value="SVC47915.1"/>
    <property type="molecule type" value="Genomic_DNA"/>
</dbReference>
<dbReference type="InterPro" id="IPR002469">
    <property type="entry name" value="Peptidase_S9B_N"/>
</dbReference>
<gene>
    <name evidence="2" type="ORF">METZ01_LOCUS300769</name>
</gene>
<evidence type="ECO:0000259" key="1">
    <source>
        <dbReference type="Pfam" id="PF00930"/>
    </source>
</evidence>
<accession>A0A382MIH5</accession>
<dbReference type="SUPFAM" id="SSF82171">
    <property type="entry name" value="DPP6 N-terminal domain-like"/>
    <property type="match status" value="1"/>
</dbReference>
<dbReference type="Pfam" id="PF00930">
    <property type="entry name" value="DPPIV_N"/>
    <property type="match status" value="1"/>
</dbReference>
<dbReference type="AlphaFoldDB" id="A0A382MIH5"/>
<reference evidence="2" key="1">
    <citation type="submission" date="2018-05" db="EMBL/GenBank/DDBJ databases">
        <authorList>
            <person name="Lanie J.A."/>
            <person name="Ng W.-L."/>
            <person name="Kazmierczak K.M."/>
            <person name="Andrzejewski T.M."/>
            <person name="Davidsen T.M."/>
            <person name="Wayne K.J."/>
            <person name="Tettelin H."/>
            <person name="Glass J.I."/>
            <person name="Rusch D."/>
            <person name="Podicherti R."/>
            <person name="Tsui H.-C.T."/>
            <person name="Winkler M.E."/>
        </authorList>
    </citation>
    <scope>NUCLEOTIDE SEQUENCE</scope>
</reference>
<dbReference type="PANTHER" id="PTHR11731:SF193">
    <property type="entry name" value="DIPEPTIDYL PEPTIDASE 9"/>
    <property type="match status" value="1"/>
</dbReference>
<proteinExistence type="predicted"/>
<dbReference type="Gene3D" id="2.140.10.30">
    <property type="entry name" value="Dipeptidylpeptidase IV, N-terminal domain"/>
    <property type="match status" value="1"/>
</dbReference>
<dbReference type="SUPFAM" id="SSF53474">
    <property type="entry name" value="alpha/beta-Hydrolases"/>
    <property type="match status" value="1"/>
</dbReference>
<dbReference type="InterPro" id="IPR029058">
    <property type="entry name" value="AB_hydrolase_fold"/>
</dbReference>
<dbReference type="Gene3D" id="3.40.50.1820">
    <property type="entry name" value="alpha/beta hydrolase"/>
    <property type="match status" value="1"/>
</dbReference>
<organism evidence="2">
    <name type="scientific">marine metagenome</name>
    <dbReference type="NCBI Taxonomy" id="408172"/>
    <lineage>
        <taxon>unclassified sequences</taxon>
        <taxon>metagenomes</taxon>
        <taxon>ecological metagenomes</taxon>
    </lineage>
</organism>
<dbReference type="GO" id="GO:0006508">
    <property type="term" value="P:proteolysis"/>
    <property type="evidence" value="ECO:0007669"/>
    <property type="project" value="InterPro"/>
</dbReference>
<dbReference type="InterPro" id="IPR050278">
    <property type="entry name" value="Serine_Prot_S9B/DPPIV"/>
</dbReference>
<evidence type="ECO:0000313" key="2">
    <source>
        <dbReference type="EMBL" id="SVC47915.1"/>
    </source>
</evidence>
<feature type="non-terminal residue" evidence="2">
    <location>
        <position position="1"/>
    </location>
</feature>
<dbReference type="PANTHER" id="PTHR11731">
    <property type="entry name" value="PROTEASE FAMILY S9B,C DIPEPTIDYL-PEPTIDASE IV-RELATED"/>
    <property type="match status" value="1"/>
</dbReference>
<name>A0A382MIH5_9ZZZZ</name>
<feature type="non-terminal residue" evidence="2">
    <location>
        <position position="384"/>
    </location>
</feature>